<evidence type="ECO:0000256" key="9">
    <source>
        <dbReference type="SAM" id="Phobius"/>
    </source>
</evidence>
<dbReference type="Proteomes" id="UP001314181">
    <property type="component" value="Unassembled WGS sequence"/>
</dbReference>
<keyword evidence="8" id="KW-0131">Cell cycle</keyword>
<evidence type="ECO:0000259" key="10">
    <source>
        <dbReference type="PROSITE" id="PS51779"/>
    </source>
</evidence>
<dbReference type="EMBL" id="CAWVOK010000028">
    <property type="protein sequence ID" value="CAK8163376.1"/>
    <property type="molecule type" value="Genomic_DNA"/>
</dbReference>
<evidence type="ECO:0000256" key="1">
    <source>
        <dbReference type="ARBA" id="ARBA00004370"/>
    </source>
</evidence>
<evidence type="ECO:0000313" key="12">
    <source>
        <dbReference type="Proteomes" id="UP001314181"/>
    </source>
</evidence>
<keyword evidence="3" id="KW-0997">Cell inner membrane</keyword>
<keyword evidence="7 9" id="KW-0472">Membrane</keyword>
<dbReference type="Pfam" id="PF03799">
    <property type="entry name" value="FtsQ_DivIB_C"/>
    <property type="match status" value="1"/>
</dbReference>
<proteinExistence type="predicted"/>
<evidence type="ECO:0000256" key="7">
    <source>
        <dbReference type="ARBA" id="ARBA00023136"/>
    </source>
</evidence>
<organism evidence="11 12">
    <name type="scientific">Candidatus Xenohaliotis californiensis</name>
    <dbReference type="NCBI Taxonomy" id="84677"/>
    <lineage>
        <taxon>Bacteria</taxon>
        <taxon>Pseudomonadati</taxon>
        <taxon>Pseudomonadota</taxon>
        <taxon>Alphaproteobacteria</taxon>
        <taxon>Rickettsiales</taxon>
        <taxon>Anaplasmataceae</taxon>
        <taxon>Candidatus Xenohaliotis</taxon>
    </lineage>
</organism>
<evidence type="ECO:0000256" key="6">
    <source>
        <dbReference type="ARBA" id="ARBA00022989"/>
    </source>
</evidence>
<reference evidence="11 12" key="1">
    <citation type="submission" date="2024-01" db="EMBL/GenBank/DDBJ databases">
        <authorList>
            <person name="Kunselman E."/>
        </authorList>
    </citation>
    <scope>NUCLEOTIDE SEQUENCE [LARGE SCALE GENOMIC DNA]</scope>
    <source>
        <strain evidence="11">2 abalone samples</strain>
    </source>
</reference>
<evidence type="ECO:0000256" key="4">
    <source>
        <dbReference type="ARBA" id="ARBA00022618"/>
    </source>
</evidence>
<feature type="transmembrane region" description="Helical" evidence="9">
    <location>
        <begin position="12"/>
        <end position="32"/>
    </location>
</feature>
<dbReference type="Gene3D" id="3.10.20.310">
    <property type="entry name" value="membrane protein fhac"/>
    <property type="match status" value="1"/>
</dbReference>
<dbReference type="Pfam" id="PF08478">
    <property type="entry name" value="POTRA_1"/>
    <property type="match status" value="1"/>
</dbReference>
<evidence type="ECO:0000256" key="3">
    <source>
        <dbReference type="ARBA" id="ARBA00022519"/>
    </source>
</evidence>
<evidence type="ECO:0000256" key="8">
    <source>
        <dbReference type="ARBA" id="ARBA00023306"/>
    </source>
</evidence>
<evidence type="ECO:0000256" key="5">
    <source>
        <dbReference type="ARBA" id="ARBA00022692"/>
    </source>
</evidence>
<dbReference type="PROSITE" id="PS51779">
    <property type="entry name" value="POTRA"/>
    <property type="match status" value="1"/>
</dbReference>
<dbReference type="RefSeq" id="WP_338364543.1">
    <property type="nucleotide sequence ID" value="NZ_CAWVOK010000028.1"/>
</dbReference>
<accession>A0ABP0EYD4</accession>
<keyword evidence="2" id="KW-1003">Cell membrane</keyword>
<dbReference type="InterPro" id="IPR005548">
    <property type="entry name" value="Cell_div_FtsQ/DivIB_C"/>
</dbReference>
<keyword evidence="12" id="KW-1185">Reference proteome</keyword>
<dbReference type="PANTHER" id="PTHR35851:SF1">
    <property type="entry name" value="CELL DIVISION PROTEIN FTSQ"/>
    <property type="match status" value="1"/>
</dbReference>
<dbReference type="InterPro" id="IPR026579">
    <property type="entry name" value="FtsQ"/>
</dbReference>
<protein>
    <submittedName>
        <fullName evidence="11">Cell division protein FtsQ</fullName>
    </submittedName>
</protein>
<dbReference type="PANTHER" id="PTHR35851">
    <property type="entry name" value="CELL DIVISION PROTEIN FTSQ"/>
    <property type="match status" value="1"/>
</dbReference>
<sequence length="253" mass="29114">MSFKIIRNKYTLSTLTIFLFLCLSYFFFIPHIQNMNLNNENPNFIQRTISKLGFSIDTIIVEGNNFMDSSEVLEDIDIVHKFIYGVKLSTVKDAFSQNPWVKDVLVLRKLPGLITIKIIEREPVAIFLNENIRHLVDINGYSIAEDNIGVFLTLVQIKGEGVLNKIPNLLNIINSESLITKLVHKATWVGNRRWDITLTNQTVIKLPEENPLEAWRYAATLQQKKAVLTNNSKIVDLRIKGKIFLHNYNNQNT</sequence>
<comment type="caution">
    <text evidence="11">The sequence shown here is derived from an EMBL/GenBank/DDBJ whole genome shotgun (WGS) entry which is preliminary data.</text>
</comment>
<feature type="domain" description="POTRA" evidence="10">
    <location>
        <begin position="54"/>
        <end position="121"/>
    </location>
</feature>
<name>A0ABP0EYD4_9RICK</name>
<keyword evidence="6 9" id="KW-1133">Transmembrane helix</keyword>
<dbReference type="InterPro" id="IPR034746">
    <property type="entry name" value="POTRA"/>
</dbReference>
<dbReference type="GO" id="GO:0051301">
    <property type="term" value="P:cell division"/>
    <property type="evidence" value="ECO:0007669"/>
    <property type="project" value="UniProtKB-KW"/>
</dbReference>
<comment type="subcellular location">
    <subcellularLocation>
        <location evidence="1">Membrane</location>
    </subcellularLocation>
</comment>
<keyword evidence="4 11" id="KW-0132">Cell division</keyword>
<keyword evidence="5 9" id="KW-0812">Transmembrane</keyword>
<evidence type="ECO:0000313" key="11">
    <source>
        <dbReference type="EMBL" id="CAK8163376.1"/>
    </source>
</evidence>
<gene>
    <name evidence="11" type="ORF">CAXC1_350003</name>
</gene>
<dbReference type="InterPro" id="IPR013685">
    <property type="entry name" value="POTRA_FtsQ_type"/>
</dbReference>
<evidence type="ECO:0000256" key="2">
    <source>
        <dbReference type="ARBA" id="ARBA00022475"/>
    </source>
</evidence>